<proteinExistence type="predicted"/>
<sequence length="183" mass="20113">MKSTGLWVCLAAGTLLTVLLTGCDNGDKNKMGNSVRFVDTQQVLLMSGLGEQEAIHLKAVGERLREGMVLAQSRYATMDDAARRQAELSDRQVLDMQWRAEQQAAHKIVSDAVLKMVGLWQKKNGVDAVLPREHALAVSVSVDITAEIAKELKNEKLIFGQLPKINLRDENSKKTDEADMPAG</sequence>
<dbReference type="Proteomes" id="UP000237003">
    <property type="component" value="Unassembled WGS sequence"/>
</dbReference>
<comment type="caution">
    <text evidence="2">The sequence shown here is derived from an EMBL/GenBank/DDBJ whole genome shotgun (WGS) entry which is preliminary data.</text>
</comment>
<name>A0A2S4RUX3_CITAM</name>
<gene>
    <name evidence="2" type="ORF">C3430_17355</name>
</gene>
<dbReference type="AlphaFoldDB" id="A0A2S4RUX3"/>
<protein>
    <recommendedName>
        <fullName evidence="1">Chaperone protein Skp</fullName>
    </recommendedName>
</protein>
<dbReference type="PROSITE" id="PS51257">
    <property type="entry name" value="PROKAR_LIPOPROTEIN"/>
    <property type="match status" value="1"/>
</dbReference>
<evidence type="ECO:0000313" key="2">
    <source>
        <dbReference type="EMBL" id="POU63961.1"/>
    </source>
</evidence>
<evidence type="ECO:0000313" key="3">
    <source>
        <dbReference type="Proteomes" id="UP000237003"/>
    </source>
</evidence>
<dbReference type="InterPro" id="IPR024930">
    <property type="entry name" value="Skp_dom_sf"/>
</dbReference>
<dbReference type="GO" id="GO:0051082">
    <property type="term" value="F:unfolded protein binding"/>
    <property type="evidence" value="ECO:0007669"/>
    <property type="project" value="InterPro"/>
</dbReference>
<dbReference type="SUPFAM" id="SSF111384">
    <property type="entry name" value="OmpH-like"/>
    <property type="match status" value="1"/>
</dbReference>
<dbReference type="EMBL" id="PQLX01000006">
    <property type="protein sequence ID" value="POU63961.1"/>
    <property type="molecule type" value="Genomic_DNA"/>
</dbReference>
<dbReference type="InterPro" id="IPR005632">
    <property type="entry name" value="Chaperone_Skp"/>
</dbReference>
<dbReference type="SMART" id="SM00935">
    <property type="entry name" value="OmpH"/>
    <property type="match status" value="1"/>
</dbReference>
<dbReference type="OrthoDB" id="6623290at2"/>
<dbReference type="Gene3D" id="3.30.910.20">
    <property type="entry name" value="Skp domain"/>
    <property type="match status" value="1"/>
</dbReference>
<dbReference type="RefSeq" id="WP_103778519.1">
    <property type="nucleotide sequence ID" value="NZ_PQLX01000006.1"/>
</dbReference>
<evidence type="ECO:0000256" key="1">
    <source>
        <dbReference type="ARBA" id="ARBA00018026"/>
    </source>
</evidence>
<organism evidence="2 3">
    <name type="scientific">Citrobacter amalonaticus</name>
    <dbReference type="NCBI Taxonomy" id="35703"/>
    <lineage>
        <taxon>Bacteria</taxon>
        <taxon>Pseudomonadati</taxon>
        <taxon>Pseudomonadota</taxon>
        <taxon>Gammaproteobacteria</taxon>
        <taxon>Enterobacterales</taxon>
        <taxon>Enterobacteriaceae</taxon>
        <taxon>Citrobacter</taxon>
    </lineage>
</organism>
<accession>A0A2S4RUX3</accession>
<reference evidence="2 3" key="1">
    <citation type="submission" date="2018-01" db="EMBL/GenBank/DDBJ databases">
        <title>Complete genome sequences of 14 Citrobacter spp. isolated from plant in Canada.</title>
        <authorList>
            <person name="Bhandare S.G."/>
            <person name="Colavecchio A."/>
            <person name="Jeukens J."/>
            <person name="Emond-Rheault J.-G."/>
            <person name="Freschi L."/>
            <person name="Hamel J."/>
            <person name="Kukavica-Ibrulj I."/>
            <person name="Levesque R."/>
            <person name="Goodridge L."/>
        </authorList>
    </citation>
    <scope>NUCLEOTIDE SEQUENCE [LARGE SCALE GENOMIC DNA]</scope>
    <source>
        <strain evidence="2 3">S1285</strain>
    </source>
</reference>